<feature type="domain" description="Myb-like DNA-binding" evidence="2">
    <location>
        <begin position="7"/>
        <end position="51"/>
    </location>
</feature>
<sequence length="274" mass="30530">MVKATTEEQLKFLICCVKHSNARVDFEAVRLEFGIVTKGAAAKRYERLLKANIEPSIDRSSESSPSQSPQPAKRPNSSNARRVLKKRKRNDGGADHLDNGTKGRNRCSGTTEPRLEEKHHLYPDTTAKAHSIRSPNMKEAYNTANCRAPQAMMPGYYSQVELMAGSIPYQAQQAIYQEHQPPAPAYPQTLAEYSRLGHPYTYQSMWYGRQRPEPQEVVPDTDSEELSGAEKIPQASEGARGQGQPRTLPQVQREPNGPGNTRSKTVPDSIIISD</sequence>
<comment type="caution">
    <text evidence="3">The sequence shown here is derived from an EMBL/GenBank/DDBJ whole genome shotgun (WGS) entry which is preliminary data.</text>
</comment>
<keyword evidence="4" id="KW-1185">Reference proteome</keyword>
<proteinExistence type="predicted"/>
<feature type="compositionally biased region" description="Basic and acidic residues" evidence="1">
    <location>
        <begin position="113"/>
        <end position="122"/>
    </location>
</feature>
<dbReference type="OrthoDB" id="5353914at2759"/>
<protein>
    <recommendedName>
        <fullName evidence="2">Myb-like DNA-binding domain-containing protein</fullName>
    </recommendedName>
</protein>
<gene>
    <name evidence="3" type="ORF">UCRPC4_g00622</name>
</gene>
<dbReference type="Proteomes" id="UP000053317">
    <property type="component" value="Unassembled WGS sequence"/>
</dbReference>
<dbReference type="AlphaFoldDB" id="A0A0G2GZ97"/>
<evidence type="ECO:0000256" key="1">
    <source>
        <dbReference type="SAM" id="MobiDB-lite"/>
    </source>
</evidence>
<feature type="region of interest" description="Disordered" evidence="1">
    <location>
        <begin position="56"/>
        <end position="136"/>
    </location>
</feature>
<evidence type="ECO:0000313" key="3">
    <source>
        <dbReference type="EMBL" id="KKY28453.1"/>
    </source>
</evidence>
<dbReference type="EMBL" id="LCWF01000013">
    <property type="protein sequence ID" value="KKY28453.1"/>
    <property type="molecule type" value="Genomic_DNA"/>
</dbReference>
<reference evidence="3 4" key="1">
    <citation type="submission" date="2015-05" db="EMBL/GenBank/DDBJ databases">
        <title>Distinctive expansion of gene families associated with plant cell wall degradation and secondary metabolism in the genomes of grapevine trunk pathogens.</title>
        <authorList>
            <person name="Lawrence D.P."/>
            <person name="Travadon R."/>
            <person name="Rolshausen P.E."/>
            <person name="Baumgartner K."/>
        </authorList>
    </citation>
    <scope>NUCLEOTIDE SEQUENCE [LARGE SCALE GENOMIC DNA]</scope>
    <source>
        <strain evidence="3">UCRPC4</strain>
    </source>
</reference>
<evidence type="ECO:0000313" key="4">
    <source>
        <dbReference type="Proteomes" id="UP000053317"/>
    </source>
</evidence>
<feature type="region of interest" description="Disordered" evidence="1">
    <location>
        <begin position="213"/>
        <end position="274"/>
    </location>
</feature>
<reference evidence="3 4" key="2">
    <citation type="submission" date="2015-05" db="EMBL/GenBank/DDBJ databases">
        <authorList>
            <person name="Morales-Cruz A."/>
            <person name="Amrine K.C."/>
            <person name="Cantu D."/>
        </authorList>
    </citation>
    <scope>NUCLEOTIDE SEQUENCE [LARGE SCALE GENOMIC DNA]</scope>
    <source>
        <strain evidence="3">UCRPC4</strain>
    </source>
</reference>
<accession>A0A0G2GZ97</accession>
<feature type="compositionally biased region" description="Basic and acidic residues" evidence="1">
    <location>
        <begin position="90"/>
        <end position="101"/>
    </location>
</feature>
<organism evidence="3 4">
    <name type="scientific">Phaeomoniella chlamydospora</name>
    <name type="common">Phaeoacremonium chlamydosporum</name>
    <dbReference type="NCBI Taxonomy" id="158046"/>
    <lineage>
        <taxon>Eukaryota</taxon>
        <taxon>Fungi</taxon>
        <taxon>Dikarya</taxon>
        <taxon>Ascomycota</taxon>
        <taxon>Pezizomycotina</taxon>
        <taxon>Eurotiomycetes</taxon>
        <taxon>Chaetothyriomycetidae</taxon>
        <taxon>Phaeomoniellales</taxon>
        <taxon>Phaeomoniellaceae</taxon>
        <taxon>Phaeomoniella</taxon>
    </lineage>
</organism>
<feature type="compositionally biased region" description="Low complexity" evidence="1">
    <location>
        <begin position="62"/>
        <end position="71"/>
    </location>
</feature>
<evidence type="ECO:0000259" key="2">
    <source>
        <dbReference type="Pfam" id="PF22980"/>
    </source>
</evidence>
<dbReference type="Pfam" id="PF22980">
    <property type="entry name" value="Myb_DNA-bind_8"/>
    <property type="match status" value="1"/>
</dbReference>
<name>A0A0G2GZ97_PHACM</name>
<dbReference type="InterPro" id="IPR054505">
    <property type="entry name" value="Myb_DNA-bind_8"/>
</dbReference>